<dbReference type="SMART" id="SM00674">
    <property type="entry name" value="CENPB"/>
    <property type="match status" value="1"/>
</dbReference>
<name>A0A1V9YHZ2_ACHHY</name>
<dbReference type="AlphaFoldDB" id="A0A1V9YHZ2"/>
<feature type="domain" description="HTH CENPB-type" evidence="2">
    <location>
        <begin position="81"/>
        <end position="154"/>
    </location>
</feature>
<comment type="caution">
    <text evidence="3">The sequence shown here is derived from an EMBL/GenBank/DDBJ whole genome shotgun (WGS) entry which is preliminary data.</text>
</comment>
<dbReference type="Proteomes" id="UP000243579">
    <property type="component" value="Unassembled WGS sequence"/>
</dbReference>
<dbReference type="InterPro" id="IPR006600">
    <property type="entry name" value="HTH_CenpB_DNA-bd_dom"/>
</dbReference>
<proteinExistence type="predicted"/>
<dbReference type="Gene3D" id="1.10.10.60">
    <property type="entry name" value="Homeodomain-like"/>
    <property type="match status" value="1"/>
</dbReference>
<dbReference type="Pfam" id="PF03184">
    <property type="entry name" value="DDE_1"/>
    <property type="match status" value="1"/>
</dbReference>
<gene>
    <name evidence="3" type="ORF">ACHHYP_11939</name>
</gene>
<sequence>MPPSRSKTPRHQLTCRQALTTKDHADIVAAIRNNSDTRTGLARLYGVTRQAICAIEKRGDLVLAEHKRQLELGLTGKEYKRRVQTRKCKTKQVDEAVNTWLGMVADFGASLTLSGHVICAKALEFAVALGVYGFQASPGWLRGFTKRYNVASRVRSGDSGNYVVTDTVLAEVENIRVKLDGVDPAHIWNLDEAALFYRTLCARSYAQRSKSRKKSTTAKDRFTITICCSAIGTKLPLQLIGKAGRPRNLLPGPIATNYGLYYDNSRKAWQTSDTLKRYIELLNIKAQDEDADFVVLVDNASSHVKGIGELCLSGYRISLASSCN</sequence>
<dbReference type="SUPFAM" id="SSF46689">
    <property type="entry name" value="Homeodomain-like"/>
    <property type="match status" value="1"/>
</dbReference>
<dbReference type="STRING" id="1202772.A0A1V9YHZ2"/>
<keyword evidence="4" id="KW-1185">Reference proteome</keyword>
<evidence type="ECO:0000256" key="1">
    <source>
        <dbReference type="ARBA" id="ARBA00023125"/>
    </source>
</evidence>
<dbReference type="GO" id="GO:0005634">
    <property type="term" value="C:nucleus"/>
    <property type="evidence" value="ECO:0007669"/>
    <property type="project" value="TreeGrafter"/>
</dbReference>
<evidence type="ECO:0000313" key="3">
    <source>
        <dbReference type="EMBL" id="OQR85328.1"/>
    </source>
</evidence>
<organism evidence="3 4">
    <name type="scientific">Achlya hypogyna</name>
    <name type="common">Oomycete</name>
    <name type="synonym">Protoachlya hypogyna</name>
    <dbReference type="NCBI Taxonomy" id="1202772"/>
    <lineage>
        <taxon>Eukaryota</taxon>
        <taxon>Sar</taxon>
        <taxon>Stramenopiles</taxon>
        <taxon>Oomycota</taxon>
        <taxon>Saprolegniomycetes</taxon>
        <taxon>Saprolegniales</taxon>
        <taxon>Achlyaceae</taxon>
        <taxon>Achlya</taxon>
    </lineage>
</organism>
<keyword evidence="1" id="KW-0238">DNA-binding</keyword>
<dbReference type="InterPro" id="IPR009057">
    <property type="entry name" value="Homeodomain-like_sf"/>
</dbReference>
<evidence type="ECO:0000313" key="4">
    <source>
        <dbReference type="Proteomes" id="UP000243579"/>
    </source>
</evidence>
<protein>
    <submittedName>
        <fullName evidence="3">Tigger transposable element derived 6-like</fullName>
    </submittedName>
</protein>
<dbReference type="GO" id="GO:0003677">
    <property type="term" value="F:DNA binding"/>
    <property type="evidence" value="ECO:0007669"/>
    <property type="project" value="UniProtKB-KW"/>
</dbReference>
<accession>A0A1V9YHZ2</accession>
<dbReference type="EMBL" id="JNBR01001708">
    <property type="protein sequence ID" value="OQR85328.1"/>
    <property type="molecule type" value="Genomic_DNA"/>
</dbReference>
<dbReference type="PANTHER" id="PTHR19303">
    <property type="entry name" value="TRANSPOSON"/>
    <property type="match status" value="1"/>
</dbReference>
<dbReference type="PANTHER" id="PTHR19303:SF73">
    <property type="entry name" value="PROTEIN PDC2"/>
    <property type="match status" value="1"/>
</dbReference>
<dbReference type="PROSITE" id="PS51253">
    <property type="entry name" value="HTH_CENPB"/>
    <property type="match status" value="1"/>
</dbReference>
<dbReference type="InterPro" id="IPR004875">
    <property type="entry name" value="DDE_SF_endonuclease_dom"/>
</dbReference>
<dbReference type="Pfam" id="PF03221">
    <property type="entry name" value="HTH_Tnp_Tc5"/>
    <property type="match status" value="1"/>
</dbReference>
<dbReference type="InterPro" id="IPR050863">
    <property type="entry name" value="CenT-Element_Derived"/>
</dbReference>
<evidence type="ECO:0000259" key="2">
    <source>
        <dbReference type="PROSITE" id="PS51253"/>
    </source>
</evidence>
<dbReference type="OrthoDB" id="125485at2759"/>
<reference evidence="3 4" key="1">
    <citation type="journal article" date="2014" name="Genome Biol. Evol.">
        <title>The secreted proteins of Achlya hypogyna and Thraustotheca clavata identify the ancestral oomycete secretome and reveal gene acquisitions by horizontal gene transfer.</title>
        <authorList>
            <person name="Misner I."/>
            <person name="Blouin N."/>
            <person name="Leonard G."/>
            <person name="Richards T.A."/>
            <person name="Lane C.E."/>
        </authorList>
    </citation>
    <scope>NUCLEOTIDE SEQUENCE [LARGE SCALE GENOMIC DNA]</scope>
    <source>
        <strain evidence="3 4">ATCC 48635</strain>
    </source>
</reference>